<dbReference type="PANTHER" id="PTHR34846">
    <property type="entry name" value="4-CARBOXYMUCONOLACTONE DECARBOXYLASE FAMILY PROTEIN (AFU_ORTHOLOGUE AFUA_6G11590)"/>
    <property type="match status" value="1"/>
</dbReference>
<dbReference type="Gene3D" id="1.20.1290.10">
    <property type="entry name" value="AhpD-like"/>
    <property type="match status" value="1"/>
</dbReference>
<reference evidence="3" key="1">
    <citation type="journal article" date="2019" name="Int. J. Syst. Evol. Microbiol.">
        <title>The Global Catalogue of Microorganisms (GCM) 10K type strain sequencing project: providing services to taxonomists for standard genome sequencing and annotation.</title>
        <authorList>
            <consortium name="The Broad Institute Genomics Platform"/>
            <consortium name="The Broad Institute Genome Sequencing Center for Infectious Disease"/>
            <person name="Wu L."/>
            <person name="Ma J."/>
        </authorList>
    </citation>
    <scope>NUCLEOTIDE SEQUENCE [LARGE SCALE GENOMIC DNA]</scope>
    <source>
        <strain evidence="3">JCM 17137</strain>
    </source>
</reference>
<evidence type="ECO:0000313" key="3">
    <source>
        <dbReference type="Proteomes" id="UP001500908"/>
    </source>
</evidence>
<dbReference type="Proteomes" id="UP001500908">
    <property type="component" value="Unassembled WGS sequence"/>
</dbReference>
<dbReference type="InterPro" id="IPR029032">
    <property type="entry name" value="AhpD-like"/>
</dbReference>
<protein>
    <recommendedName>
        <fullName evidence="1">Carboxymuconolactone decarboxylase-like domain-containing protein</fullName>
    </recommendedName>
</protein>
<dbReference type="SUPFAM" id="SSF69118">
    <property type="entry name" value="AhpD-like"/>
    <property type="match status" value="1"/>
</dbReference>
<keyword evidence="3" id="KW-1185">Reference proteome</keyword>
<proteinExistence type="predicted"/>
<dbReference type="PANTHER" id="PTHR34846:SF10">
    <property type="entry name" value="CYTOPLASMIC PROTEIN"/>
    <property type="match status" value="1"/>
</dbReference>
<dbReference type="EMBL" id="BAABDD010000031">
    <property type="protein sequence ID" value="GAA3760770.1"/>
    <property type="molecule type" value="Genomic_DNA"/>
</dbReference>
<dbReference type="RefSeq" id="WP_344975604.1">
    <property type="nucleotide sequence ID" value="NZ_BAABDD010000031.1"/>
</dbReference>
<comment type="caution">
    <text evidence="2">The sequence shown here is derived from an EMBL/GenBank/DDBJ whole genome shotgun (WGS) entry which is preliminary data.</text>
</comment>
<evidence type="ECO:0000259" key="1">
    <source>
        <dbReference type="Pfam" id="PF02627"/>
    </source>
</evidence>
<evidence type="ECO:0000313" key="2">
    <source>
        <dbReference type="EMBL" id="GAA3760770.1"/>
    </source>
</evidence>
<organism evidence="2 3">
    <name type="scientific">Salinactinospora qingdaonensis</name>
    <dbReference type="NCBI Taxonomy" id="702744"/>
    <lineage>
        <taxon>Bacteria</taxon>
        <taxon>Bacillati</taxon>
        <taxon>Actinomycetota</taxon>
        <taxon>Actinomycetes</taxon>
        <taxon>Streptosporangiales</taxon>
        <taxon>Nocardiopsidaceae</taxon>
        <taxon>Salinactinospora</taxon>
    </lineage>
</organism>
<sequence>MARISLDPPRTLLLRLGEWYSRRRFGTVLDPGKAYAHNTRVLRSVLRFESGIDRWKKVDPALKHLAVMVSAMRIGCAWCVDFGYWEAEELGLPVEKIRRVANWREHRDAFTEVESLVMDYAEAMTTTPPTVTDELGAALRERLGEEALVELTTMIAVENLRSRVNSALGLTSQGFSDHCAVPAARAGQA</sequence>
<gene>
    <name evidence="2" type="ORF">GCM10022402_43280</name>
</gene>
<dbReference type="InterPro" id="IPR003779">
    <property type="entry name" value="CMD-like"/>
</dbReference>
<feature type="domain" description="Carboxymuconolactone decarboxylase-like" evidence="1">
    <location>
        <begin position="42"/>
        <end position="110"/>
    </location>
</feature>
<name>A0ABP7GDC7_9ACTN</name>
<accession>A0ABP7GDC7</accession>
<dbReference type="Pfam" id="PF02627">
    <property type="entry name" value="CMD"/>
    <property type="match status" value="1"/>
</dbReference>